<keyword evidence="2" id="KW-1133">Transmembrane helix</keyword>
<feature type="transmembrane region" description="Helical" evidence="2">
    <location>
        <begin position="85"/>
        <end position="110"/>
    </location>
</feature>
<keyword evidence="2" id="KW-0472">Membrane</keyword>
<dbReference type="Proteomes" id="UP000033725">
    <property type="component" value="Unassembled WGS sequence"/>
</dbReference>
<organism evidence="4 5">
    <name type="scientific">Microbacterium oxydans</name>
    <dbReference type="NCBI Taxonomy" id="82380"/>
    <lineage>
        <taxon>Bacteria</taxon>
        <taxon>Bacillati</taxon>
        <taxon>Actinomycetota</taxon>
        <taxon>Actinomycetes</taxon>
        <taxon>Micrococcales</taxon>
        <taxon>Microbacteriaceae</taxon>
        <taxon>Microbacterium</taxon>
    </lineage>
</organism>
<evidence type="ECO:0000313" key="5">
    <source>
        <dbReference type="Proteomes" id="UP000033725"/>
    </source>
</evidence>
<gene>
    <name evidence="4" type="ORF">RN51_00837</name>
</gene>
<proteinExistence type="predicted"/>
<name>A0A0F0KVS6_9MICO</name>
<comment type="caution">
    <text evidence="4">The sequence shown here is derived from an EMBL/GenBank/DDBJ whole genome shotgun (WGS) entry which is preliminary data.</text>
</comment>
<feature type="region of interest" description="Disordered" evidence="1">
    <location>
        <begin position="41"/>
        <end position="80"/>
    </location>
</feature>
<keyword evidence="2" id="KW-0812">Transmembrane</keyword>
<accession>A0A0F0KVS6</accession>
<feature type="compositionally biased region" description="Basic and acidic residues" evidence="1">
    <location>
        <begin position="67"/>
        <end position="80"/>
    </location>
</feature>
<evidence type="ECO:0008006" key="6">
    <source>
        <dbReference type="Google" id="ProtNLM"/>
    </source>
</evidence>
<reference evidence="4 5" key="1">
    <citation type="submission" date="2015-02" db="EMBL/GenBank/DDBJ databases">
        <title>Draft genome sequences of ten Microbacterium spp. with emphasis on heavy metal contaminated environments.</title>
        <authorList>
            <person name="Corretto E."/>
        </authorList>
    </citation>
    <scope>NUCLEOTIDE SEQUENCE [LARGE SCALE GENOMIC DNA]</scope>
    <source>
        <strain evidence="4 5">BEL163</strain>
    </source>
</reference>
<keyword evidence="3" id="KW-0732">Signal</keyword>
<dbReference type="EMBL" id="JYIV01000018">
    <property type="protein sequence ID" value="KJL25017.1"/>
    <property type="molecule type" value="Genomic_DNA"/>
</dbReference>
<evidence type="ECO:0000313" key="4">
    <source>
        <dbReference type="EMBL" id="KJL25017.1"/>
    </source>
</evidence>
<feature type="chain" id="PRO_5002444668" description="Gram-positive cocci surface proteins LPxTG domain-containing protein" evidence="3">
    <location>
        <begin position="35"/>
        <end position="128"/>
    </location>
</feature>
<protein>
    <recommendedName>
        <fullName evidence="6">Gram-positive cocci surface proteins LPxTG domain-containing protein</fullName>
    </recommendedName>
</protein>
<evidence type="ECO:0000256" key="2">
    <source>
        <dbReference type="SAM" id="Phobius"/>
    </source>
</evidence>
<sequence>MRHPMATTKHAWGAVACALLILATVLLVSPSVSASAVGDVAPVTASPTPEQSSTPSPSPSPEETESDKDRHQRQNGERPVERDDLGFLGILFVIGMGFVLVAGAVGVAFAGWKRRRRDRAAADTEGGA</sequence>
<feature type="signal peptide" evidence="3">
    <location>
        <begin position="1"/>
        <end position="34"/>
    </location>
</feature>
<dbReference type="PATRIC" id="fig|82380.10.peg.838"/>
<evidence type="ECO:0000256" key="3">
    <source>
        <dbReference type="SAM" id="SignalP"/>
    </source>
</evidence>
<dbReference type="AlphaFoldDB" id="A0A0F0KVS6"/>
<evidence type="ECO:0000256" key="1">
    <source>
        <dbReference type="SAM" id="MobiDB-lite"/>
    </source>
</evidence>
<feature type="compositionally biased region" description="Low complexity" evidence="1">
    <location>
        <begin position="41"/>
        <end position="55"/>
    </location>
</feature>